<dbReference type="RefSeq" id="XP_040643418.1">
    <property type="nucleotide sequence ID" value="XM_040778187.1"/>
</dbReference>
<proteinExistence type="predicted"/>
<name>A0A017STV7_ASPRC</name>
<sequence>MLDLLSMCDLISVSRPGAFKRWCKPHSDFILILNQLYELVLARLTIKEDIPGPFPQIPSLRTLHVGLAYHWGKECPLLDGAAILECLHSVSRTTEVLSFYLNYYPASLGEYYFHEADAIHKGPFRYFLLQFPRLRSMDVPITMLLDTAPTTTVDIRTLLPNIIQYLCLQ</sequence>
<dbReference type="EMBL" id="KK088411">
    <property type="protein sequence ID" value="EYE99730.1"/>
    <property type="molecule type" value="Genomic_DNA"/>
</dbReference>
<dbReference type="GeneID" id="63693311"/>
<gene>
    <name evidence="1" type="ORF">EURHEDRAFT_27956</name>
</gene>
<dbReference type="HOGENOM" id="CLU_1578176_0_0_1"/>
<keyword evidence="2" id="KW-1185">Reference proteome</keyword>
<protein>
    <submittedName>
        <fullName evidence="1">Uncharacterized protein</fullName>
    </submittedName>
</protein>
<evidence type="ECO:0000313" key="1">
    <source>
        <dbReference type="EMBL" id="EYE99730.1"/>
    </source>
</evidence>
<evidence type="ECO:0000313" key="2">
    <source>
        <dbReference type="Proteomes" id="UP000019804"/>
    </source>
</evidence>
<dbReference type="AlphaFoldDB" id="A0A017STV7"/>
<reference evidence="2" key="1">
    <citation type="journal article" date="2014" name="Nat. Commun.">
        <title>Genomic adaptations of the halophilic Dead Sea filamentous fungus Eurotium rubrum.</title>
        <authorList>
            <person name="Kis-Papo T."/>
            <person name="Weig A.R."/>
            <person name="Riley R."/>
            <person name="Persoh D."/>
            <person name="Salamov A."/>
            <person name="Sun H."/>
            <person name="Lipzen A."/>
            <person name="Wasser S.P."/>
            <person name="Rambold G."/>
            <person name="Grigoriev I.V."/>
            <person name="Nevo E."/>
        </authorList>
    </citation>
    <scope>NUCLEOTIDE SEQUENCE [LARGE SCALE GENOMIC DNA]</scope>
    <source>
        <strain evidence="2">CBS 135680</strain>
    </source>
</reference>
<dbReference type="Proteomes" id="UP000019804">
    <property type="component" value="Unassembled WGS sequence"/>
</dbReference>
<dbReference type="OrthoDB" id="4191831at2759"/>
<organism evidence="1 2">
    <name type="scientific">Aspergillus ruber (strain CBS 135680)</name>
    <dbReference type="NCBI Taxonomy" id="1388766"/>
    <lineage>
        <taxon>Eukaryota</taxon>
        <taxon>Fungi</taxon>
        <taxon>Dikarya</taxon>
        <taxon>Ascomycota</taxon>
        <taxon>Pezizomycotina</taxon>
        <taxon>Eurotiomycetes</taxon>
        <taxon>Eurotiomycetidae</taxon>
        <taxon>Eurotiales</taxon>
        <taxon>Aspergillaceae</taxon>
        <taxon>Aspergillus</taxon>
        <taxon>Aspergillus subgen. Aspergillus</taxon>
    </lineage>
</organism>
<accession>A0A017STV7</accession>